<protein>
    <submittedName>
        <fullName evidence="5">7989_t:CDS:1</fullName>
    </submittedName>
</protein>
<sequence length="327" mass="36001">MATSTALKHQPSLSSTQSTTNTKFSCDPHVLYILQGIVRDLQFLCDGGYITRIALDEIIDKLPKPVTHFIPNNTPAASPSPSPVGMHNIPTEINTQVPVSRASVNSTSNTDSQTDSPLMKDDDFYDVDEEIMKRNVSGRYEDESAIAYGSTGEEASFVDGRMEYMREAEESASSPTETYAPSRTTAISSLALPPPAGDTPMPQRGQSQNGQVQPHSQQPRSRRASSVAAPAYLAIVEALWEFAADDDGDLTFRKGDVLEINEFVNSDWWRGRCLRTGKMGIFPRVYARILHMNQPGSSFHQTSNAYYTTRPQAQQPSAYSSPQNVQV</sequence>
<dbReference type="Gene3D" id="2.30.30.40">
    <property type="entry name" value="SH3 Domains"/>
    <property type="match status" value="1"/>
</dbReference>
<keyword evidence="6" id="KW-1185">Reference proteome</keyword>
<dbReference type="GO" id="GO:0031097">
    <property type="term" value="C:medial cortex"/>
    <property type="evidence" value="ECO:0007669"/>
    <property type="project" value="TreeGrafter"/>
</dbReference>
<dbReference type="GO" id="GO:0008289">
    <property type="term" value="F:lipid binding"/>
    <property type="evidence" value="ECO:0007669"/>
    <property type="project" value="TreeGrafter"/>
</dbReference>
<feature type="region of interest" description="Disordered" evidence="3">
    <location>
        <begin position="1"/>
        <end position="20"/>
    </location>
</feature>
<dbReference type="Proteomes" id="UP000789739">
    <property type="component" value="Unassembled WGS sequence"/>
</dbReference>
<dbReference type="Pfam" id="PF00018">
    <property type="entry name" value="SH3_1"/>
    <property type="match status" value="1"/>
</dbReference>
<dbReference type="OrthoDB" id="10255964at2759"/>
<dbReference type="GO" id="GO:0030479">
    <property type="term" value="C:actin cortical patch"/>
    <property type="evidence" value="ECO:0007669"/>
    <property type="project" value="TreeGrafter"/>
</dbReference>
<dbReference type="GO" id="GO:1990528">
    <property type="term" value="C:Rvs161p-Rvs167p complex"/>
    <property type="evidence" value="ECO:0007669"/>
    <property type="project" value="TreeGrafter"/>
</dbReference>
<dbReference type="GO" id="GO:0043332">
    <property type="term" value="C:mating projection tip"/>
    <property type="evidence" value="ECO:0007669"/>
    <property type="project" value="TreeGrafter"/>
</dbReference>
<dbReference type="InterPro" id="IPR001452">
    <property type="entry name" value="SH3_domain"/>
</dbReference>
<comment type="caution">
    <text evidence="5">The sequence shown here is derived from an EMBL/GenBank/DDBJ whole genome shotgun (WGS) entry which is preliminary data.</text>
</comment>
<feature type="compositionally biased region" description="Low complexity" evidence="3">
    <location>
        <begin position="211"/>
        <end position="224"/>
    </location>
</feature>
<reference evidence="5" key="1">
    <citation type="submission" date="2021-06" db="EMBL/GenBank/DDBJ databases">
        <authorList>
            <person name="Kallberg Y."/>
            <person name="Tangrot J."/>
            <person name="Rosling A."/>
        </authorList>
    </citation>
    <scope>NUCLEOTIDE SEQUENCE</scope>
    <source>
        <strain evidence="5">BR232B</strain>
    </source>
</reference>
<dbReference type="AlphaFoldDB" id="A0A9N8ZA90"/>
<dbReference type="PANTHER" id="PTHR47174">
    <property type="entry name" value="BRIDGING INTEGRATOR 3"/>
    <property type="match status" value="1"/>
</dbReference>
<evidence type="ECO:0000313" key="6">
    <source>
        <dbReference type="Proteomes" id="UP000789739"/>
    </source>
</evidence>
<dbReference type="PROSITE" id="PS50002">
    <property type="entry name" value="SH3"/>
    <property type="match status" value="1"/>
</dbReference>
<evidence type="ECO:0000313" key="5">
    <source>
        <dbReference type="EMBL" id="CAG8476248.1"/>
    </source>
</evidence>
<dbReference type="CDD" id="cd00174">
    <property type="entry name" value="SH3"/>
    <property type="match status" value="1"/>
</dbReference>
<evidence type="ECO:0000256" key="2">
    <source>
        <dbReference type="PROSITE-ProRule" id="PRU00192"/>
    </source>
</evidence>
<evidence type="ECO:0000256" key="3">
    <source>
        <dbReference type="SAM" id="MobiDB-lite"/>
    </source>
</evidence>
<feature type="region of interest" description="Disordered" evidence="3">
    <location>
        <begin position="188"/>
        <end position="224"/>
    </location>
</feature>
<dbReference type="GO" id="GO:0051666">
    <property type="term" value="P:actin cortical patch localization"/>
    <property type="evidence" value="ECO:0007669"/>
    <property type="project" value="InterPro"/>
</dbReference>
<feature type="domain" description="SH3" evidence="4">
    <location>
        <begin position="231"/>
        <end position="292"/>
    </location>
</feature>
<name>A0A9N8ZA90_9GLOM</name>
<evidence type="ECO:0000256" key="1">
    <source>
        <dbReference type="ARBA" id="ARBA00022443"/>
    </source>
</evidence>
<dbReference type="SMART" id="SM00326">
    <property type="entry name" value="SH3"/>
    <property type="match status" value="1"/>
</dbReference>
<feature type="compositionally biased region" description="Low complexity" evidence="3">
    <location>
        <begin position="103"/>
        <end position="116"/>
    </location>
</feature>
<dbReference type="EMBL" id="CAJVPI010000084">
    <property type="protein sequence ID" value="CAG8476248.1"/>
    <property type="molecule type" value="Genomic_DNA"/>
</dbReference>
<dbReference type="SUPFAM" id="SSF50044">
    <property type="entry name" value="SH3-domain"/>
    <property type="match status" value="1"/>
</dbReference>
<organism evidence="5 6">
    <name type="scientific">Paraglomus brasilianum</name>
    <dbReference type="NCBI Taxonomy" id="144538"/>
    <lineage>
        <taxon>Eukaryota</taxon>
        <taxon>Fungi</taxon>
        <taxon>Fungi incertae sedis</taxon>
        <taxon>Mucoromycota</taxon>
        <taxon>Glomeromycotina</taxon>
        <taxon>Glomeromycetes</taxon>
        <taxon>Paraglomerales</taxon>
        <taxon>Paraglomeraceae</taxon>
        <taxon>Paraglomus</taxon>
    </lineage>
</organism>
<evidence type="ECO:0000259" key="4">
    <source>
        <dbReference type="PROSITE" id="PS50002"/>
    </source>
</evidence>
<dbReference type="GO" id="GO:0097320">
    <property type="term" value="P:plasma membrane tubulation"/>
    <property type="evidence" value="ECO:0007669"/>
    <property type="project" value="TreeGrafter"/>
</dbReference>
<accession>A0A9N8ZA90</accession>
<dbReference type="PANTHER" id="PTHR47174:SF1">
    <property type="entry name" value="REDUCED VIABILITY UPON STARVATION PROTEIN 167"/>
    <property type="match status" value="1"/>
</dbReference>
<dbReference type="InterPro" id="IPR046982">
    <property type="entry name" value="BIN3/RVS161-like"/>
</dbReference>
<keyword evidence="1 2" id="KW-0728">SH3 domain</keyword>
<dbReference type="GO" id="GO:0006897">
    <property type="term" value="P:endocytosis"/>
    <property type="evidence" value="ECO:0007669"/>
    <property type="project" value="InterPro"/>
</dbReference>
<dbReference type="PRINTS" id="PR00452">
    <property type="entry name" value="SH3DOMAIN"/>
</dbReference>
<gene>
    <name evidence="5" type="ORF">PBRASI_LOCUS1339</name>
</gene>
<feature type="region of interest" description="Disordered" evidence="3">
    <location>
        <begin position="70"/>
        <end position="121"/>
    </location>
</feature>
<dbReference type="InterPro" id="IPR036028">
    <property type="entry name" value="SH3-like_dom_sf"/>
</dbReference>
<proteinExistence type="predicted"/>